<proteinExistence type="predicted"/>
<name>A0A1Y2DTH5_9PEZI</name>
<accession>A0A1Y2DTH5</accession>
<protein>
    <submittedName>
        <fullName evidence="1">Uncharacterized protein</fullName>
    </submittedName>
</protein>
<reference evidence="1 2" key="1">
    <citation type="submission" date="2016-07" db="EMBL/GenBank/DDBJ databases">
        <title>Pervasive Adenine N6-methylation of Active Genes in Fungi.</title>
        <authorList>
            <consortium name="DOE Joint Genome Institute"/>
            <person name="Mondo S.J."/>
            <person name="Dannebaum R.O."/>
            <person name="Kuo R.C."/>
            <person name="Labutti K."/>
            <person name="Haridas S."/>
            <person name="Kuo A."/>
            <person name="Salamov A."/>
            <person name="Ahrendt S.R."/>
            <person name="Lipzen A."/>
            <person name="Sullivan W."/>
            <person name="Andreopoulos W.B."/>
            <person name="Clum A."/>
            <person name="Lindquist E."/>
            <person name="Daum C."/>
            <person name="Ramamoorthy G.K."/>
            <person name="Gryganskyi A."/>
            <person name="Culley D."/>
            <person name="Magnuson J.K."/>
            <person name="James T.Y."/>
            <person name="O'Malley M.A."/>
            <person name="Stajich J.E."/>
            <person name="Spatafora J.W."/>
            <person name="Visel A."/>
            <person name="Grigoriev I.V."/>
        </authorList>
    </citation>
    <scope>NUCLEOTIDE SEQUENCE [LARGE SCALE GENOMIC DNA]</scope>
    <source>
        <strain evidence="1 2">CBS 129021</strain>
    </source>
</reference>
<evidence type="ECO:0000313" key="2">
    <source>
        <dbReference type="Proteomes" id="UP000193689"/>
    </source>
</evidence>
<comment type="caution">
    <text evidence="1">The sequence shown here is derived from an EMBL/GenBank/DDBJ whole genome shotgun (WGS) entry which is preliminary data.</text>
</comment>
<dbReference type="GeneID" id="63774732"/>
<dbReference type="InParanoid" id="A0A1Y2DTH5"/>
<dbReference type="EMBL" id="MCFJ01000009">
    <property type="protein sequence ID" value="ORY62469.1"/>
    <property type="molecule type" value="Genomic_DNA"/>
</dbReference>
<organism evidence="1 2">
    <name type="scientific">Pseudomassariella vexata</name>
    <dbReference type="NCBI Taxonomy" id="1141098"/>
    <lineage>
        <taxon>Eukaryota</taxon>
        <taxon>Fungi</taxon>
        <taxon>Dikarya</taxon>
        <taxon>Ascomycota</taxon>
        <taxon>Pezizomycotina</taxon>
        <taxon>Sordariomycetes</taxon>
        <taxon>Xylariomycetidae</taxon>
        <taxon>Amphisphaeriales</taxon>
        <taxon>Pseudomassariaceae</taxon>
        <taxon>Pseudomassariella</taxon>
    </lineage>
</organism>
<dbReference type="AlphaFoldDB" id="A0A1Y2DTH5"/>
<keyword evidence="2" id="KW-1185">Reference proteome</keyword>
<dbReference type="RefSeq" id="XP_040714305.1">
    <property type="nucleotide sequence ID" value="XM_040858520.1"/>
</dbReference>
<dbReference type="Proteomes" id="UP000193689">
    <property type="component" value="Unassembled WGS sequence"/>
</dbReference>
<sequence length="259" mass="28029">MARRLHYNGQTWSHLRPTMPRIVDMVNLLHKTHSTSCNGMPQLGILNVRVHYCYNAYQPTGCRSSESADNPGPGSRDVESANTAPVIIQQAVCVAGGSTDASNTTLTPHGVDALRGGKSERQTVRGHAAILKSQVIFISLLVQSGRLGDANFSFPGSPHNCVVSDVFLQTLTTNIITFIQIGADAKPLSVLLIDGGVRVPYKRHNPYPNLPLDSPTRCHALRKYLVNSFIPLAKVTDIGCCHSATLQDSSLVTDYAPET</sequence>
<gene>
    <name evidence="1" type="ORF">BCR38DRAFT_410878</name>
</gene>
<evidence type="ECO:0000313" key="1">
    <source>
        <dbReference type="EMBL" id="ORY62469.1"/>
    </source>
</evidence>